<feature type="domain" description="GtrA/DPMS transmembrane" evidence="6">
    <location>
        <begin position="32"/>
        <end position="154"/>
    </location>
</feature>
<dbReference type="EMBL" id="JADIXZ010000004">
    <property type="protein sequence ID" value="MBK6300752.1"/>
    <property type="molecule type" value="Genomic_DNA"/>
</dbReference>
<reference evidence="7 8" key="1">
    <citation type="submission" date="2020-10" db="EMBL/GenBank/DDBJ databases">
        <title>Connecting structure to function with the recovery of over 1000 high-quality activated sludge metagenome-assembled genomes encoding full-length rRNA genes using long-read sequencing.</title>
        <authorList>
            <person name="Singleton C.M."/>
            <person name="Petriglieri F."/>
            <person name="Kristensen J.M."/>
            <person name="Kirkegaard R.H."/>
            <person name="Michaelsen T.Y."/>
            <person name="Andersen M.H."/>
            <person name="Karst S.M."/>
            <person name="Dueholm M.S."/>
            <person name="Nielsen P.H."/>
            <person name="Albertsen M."/>
        </authorList>
    </citation>
    <scope>NUCLEOTIDE SEQUENCE [LARGE SCALE GENOMIC DNA]</scope>
    <source>
        <strain evidence="7">AalE_18-Q3-R2-46_BAT3C.188</strain>
    </source>
</reference>
<evidence type="ECO:0000256" key="1">
    <source>
        <dbReference type="ARBA" id="ARBA00004141"/>
    </source>
</evidence>
<dbReference type="AlphaFoldDB" id="A0A935CDI0"/>
<keyword evidence="4 5" id="KW-0472">Membrane</keyword>
<dbReference type="InterPro" id="IPR007267">
    <property type="entry name" value="GtrA_DPMS_TM"/>
</dbReference>
<evidence type="ECO:0000256" key="3">
    <source>
        <dbReference type="ARBA" id="ARBA00022989"/>
    </source>
</evidence>
<protein>
    <submittedName>
        <fullName evidence="7">GtrA family protein</fullName>
    </submittedName>
</protein>
<feature type="transmembrane region" description="Helical" evidence="5">
    <location>
        <begin position="125"/>
        <end position="147"/>
    </location>
</feature>
<dbReference type="Pfam" id="PF04138">
    <property type="entry name" value="GtrA_DPMS_TM"/>
    <property type="match status" value="1"/>
</dbReference>
<gene>
    <name evidence="7" type="ORF">IPF40_06760</name>
</gene>
<accession>A0A935CDI0</accession>
<evidence type="ECO:0000256" key="5">
    <source>
        <dbReference type="SAM" id="Phobius"/>
    </source>
</evidence>
<name>A0A935CDI0_9MICO</name>
<comment type="subcellular location">
    <subcellularLocation>
        <location evidence="1">Membrane</location>
        <topology evidence="1">Multi-pass membrane protein</topology>
    </subcellularLocation>
</comment>
<evidence type="ECO:0000256" key="4">
    <source>
        <dbReference type="ARBA" id="ARBA00023136"/>
    </source>
</evidence>
<evidence type="ECO:0000256" key="2">
    <source>
        <dbReference type="ARBA" id="ARBA00022692"/>
    </source>
</evidence>
<keyword evidence="3 5" id="KW-1133">Transmembrane helix</keyword>
<feature type="transmembrane region" description="Helical" evidence="5">
    <location>
        <begin position="30"/>
        <end position="49"/>
    </location>
</feature>
<sequence>MSNAASPGGTSEPNATGSGWLLRRIRDQQVAFLLVGATNTAVGFLVFVGFDRLYAAVAPAWGSVLHNTVTLACSHVVSVIIAFVLYRTLVFRVTGHLWRDLARFESVYLVSLAVNWLLLNLLTVVIGLSVIVAQALVVAVIAMVSYFGHKHFSFRRPDPAAPTPPGGAE</sequence>
<evidence type="ECO:0000313" key="8">
    <source>
        <dbReference type="Proteomes" id="UP000718281"/>
    </source>
</evidence>
<proteinExistence type="predicted"/>
<evidence type="ECO:0000259" key="6">
    <source>
        <dbReference type="Pfam" id="PF04138"/>
    </source>
</evidence>
<dbReference type="GO" id="GO:0016020">
    <property type="term" value="C:membrane"/>
    <property type="evidence" value="ECO:0007669"/>
    <property type="project" value="UniProtKB-SubCell"/>
</dbReference>
<keyword evidence="2 5" id="KW-0812">Transmembrane</keyword>
<dbReference type="GO" id="GO:0000271">
    <property type="term" value="P:polysaccharide biosynthetic process"/>
    <property type="evidence" value="ECO:0007669"/>
    <property type="project" value="InterPro"/>
</dbReference>
<organism evidence="7 8">
    <name type="scientific">Candidatus Phosphoribacter hodrii</name>
    <dbReference type="NCBI Taxonomy" id="2953743"/>
    <lineage>
        <taxon>Bacteria</taxon>
        <taxon>Bacillati</taxon>
        <taxon>Actinomycetota</taxon>
        <taxon>Actinomycetes</taxon>
        <taxon>Micrococcales</taxon>
        <taxon>Dermatophilaceae</taxon>
        <taxon>Candidatus Phosphoribacter</taxon>
    </lineage>
</organism>
<feature type="transmembrane region" description="Helical" evidence="5">
    <location>
        <begin position="69"/>
        <end position="89"/>
    </location>
</feature>
<comment type="caution">
    <text evidence="7">The sequence shown here is derived from an EMBL/GenBank/DDBJ whole genome shotgun (WGS) entry which is preliminary data.</text>
</comment>
<dbReference type="Proteomes" id="UP000718281">
    <property type="component" value="Unassembled WGS sequence"/>
</dbReference>
<evidence type="ECO:0000313" key="7">
    <source>
        <dbReference type="EMBL" id="MBK6300752.1"/>
    </source>
</evidence>
<feature type="transmembrane region" description="Helical" evidence="5">
    <location>
        <begin position="101"/>
        <end position="119"/>
    </location>
</feature>